<keyword evidence="5 10" id="KW-0560">Oxidoreductase</keyword>
<evidence type="ECO:0000259" key="11">
    <source>
        <dbReference type="Pfam" id="PF00745"/>
    </source>
</evidence>
<dbReference type="EMBL" id="JYIK01000347">
    <property type="protein sequence ID" value="KWX10678.1"/>
    <property type="molecule type" value="Genomic_DNA"/>
</dbReference>
<evidence type="ECO:0000259" key="13">
    <source>
        <dbReference type="Pfam" id="PF05201"/>
    </source>
</evidence>
<dbReference type="InterPro" id="IPR006151">
    <property type="entry name" value="Shikm_DH/Glu-tRNA_Rdtase"/>
</dbReference>
<dbReference type="InterPro" id="IPR015895">
    <property type="entry name" value="4pyrrol_synth_GluRdtase_N"/>
</dbReference>
<dbReference type="NCBIfam" id="TIGR01035">
    <property type="entry name" value="hemA"/>
    <property type="match status" value="1"/>
</dbReference>
<dbReference type="InterPro" id="IPR018214">
    <property type="entry name" value="GluRdtase_CS"/>
</dbReference>
<evidence type="ECO:0000256" key="3">
    <source>
        <dbReference type="ARBA" id="ARBA00012970"/>
    </source>
</evidence>
<evidence type="ECO:0000256" key="5">
    <source>
        <dbReference type="ARBA" id="ARBA00023002"/>
    </source>
</evidence>
<organism evidence="14 15">
    <name type="scientific">Carbonactinospora thermoautotrophica</name>
    <dbReference type="NCBI Taxonomy" id="1469144"/>
    <lineage>
        <taxon>Bacteria</taxon>
        <taxon>Bacillati</taxon>
        <taxon>Actinomycetota</taxon>
        <taxon>Actinomycetes</taxon>
        <taxon>Kitasatosporales</taxon>
        <taxon>Carbonactinosporaceae</taxon>
        <taxon>Carbonactinospora</taxon>
    </lineage>
</organism>
<evidence type="ECO:0000256" key="2">
    <source>
        <dbReference type="ARBA" id="ARBA00005916"/>
    </source>
</evidence>
<sequence>PHLYVHYDERAVQHLFRVACGLDSMVVGEAQILGQIKGALALAQKLGTAGRVLNELVQQALRVGKRAHTETEIDKAGQSLVTVGLEAAEEAIGPITGKTALIVGAGSVSALAAATLRRAGVGRIVIANRTYERGARVAASVGGEAIPFDRTGEALADADLLVSCTGAAGLVIDTDQVAAAMRQRPGRPLFVLDLALPHDVDQAVADLEEVTLVNLERISERVADDRRLPSVEQVQRIVAEEVAEFAGWQRSVRVAPTVVALRARAAEVVASELDRLAGRLPELDERQRDEVAQTVRRVVDKLLHTPTVRVKEMARRPDGVSYADVLRELFDLDPQAVEAVTAPETEEGVS</sequence>
<feature type="domain" description="Glutamyl-tRNA reductase N-terminal" evidence="13">
    <location>
        <begin position="1"/>
        <end position="71"/>
    </location>
</feature>
<evidence type="ECO:0000259" key="12">
    <source>
        <dbReference type="Pfam" id="PF01488"/>
    </source>
</evidence>
<dbReference type="SUPFAM" id="SSF69075">
    <property type="entry name" value="Glutamyl tRNA-reductase dimerization domain"/>
    <property type="match status" value="1"/>
</dbReference>
<dbReference type="GO" id="GO:0008883">
    <property type="term" value="F:glutamyl-tRNA reductase activity"/>
    <property type="evidence" value="ECO:0007669"/>
    <property type="project" value="UniProtKB-EC"/>
</dbReference>
<accession>A0A132NKT6</accession>
<dbReference type="SUPFAM" id="SSF69742">
    <property type="entry name" value="Glutamyl tRNA-reductase catalytic, N-terminal domain"/>
    <property type="match status" value="1"/>
</dbReference>
<dbReference type="Pfam" id="PF01488">
    <property type="entry name" value="Shikimate_DH"/>
    <property type="match status" value="1"/>
</dbReference>
<dbReference type="Pfam" id="PF05201">
    <property type="entry name" value="GlutR_N"/>
    <property type="match status" value="1"/>
</dbReference>
<keyword evidence="4 8" id="KW-0521">NADP</keyword>
<comment type="pathway">
    <text evidence="1 10">Porphyrin-containing compound metabolism; protoporphyrin-IX biosynthesis; 5-aminolevulinate from L-glutamyl-tRNA(Glu): step 1/2.</text>
</comment>
<reference evidence="15" key="1">
    <citation type="submission" date="2015-02" db="EMBL/GenBank/DDBJ databases">
        <title>Physiological reanalysis, assessment of diazotrophy, and genome sequences of multiple isolates of Streptomyces thermoautotrophicus.</title>
        <authorList>
            <person name="MacKellar D.C."/>
            <person name="Lieber L."/>
            <person name="Norman J."/>
            <person name="Bolger A."/>
            <person name="Tobin C."/>
            <person name="Murray J.W."/>
            <person name="Friesen M."/>
            <person name="Prell J."/>
        </authorList>
    </citation>
    <scope>NUCLEOTIDE SEQUENCE [LARGE SCALE GENOMIC DNA]</scope>
    <source>
        <strain evidence="15">UBT1</strain>
    </source>
</reference>
<name>A0A132NKT6_9ACTN</name>
<dbReference type="InterPro" id="IPR000343">
    <property type="entry name" value="4pyrrol_synth_GluRdtase"/>
</dbReference>
<evidence type="ECO:0000313" key="15">
    <source>
        <dbReference type="Proteomes" id="UP000070598"/>
    </source>
</evidence>
<feature type="domain" description="Tetrapyrrole biosynthesis glutamyl-tRNA reductase dimerisation" evidence="11">
    <location>
        <begin position="233"/>
        <end position="332"/>
    </location>
</feature>
<feature type="domain" description="Quinate/shikimate 5-dehydrogenase/glutamyl-tRNA reductase" evidence="12">
    <location>
        <begin position="87"/>
        <end position="218"/>
    </location>
</feature>
<dbReference type="EC" id="1.2.1.70" evidence="3 10"/>
<proteinExistence type="inferred from homology"/>
<feature type="site" description="Important for activity" evidence="9">
    <location>
        <position position="14"/>
    </location>
</feature>
<dbReference type="InterPro" id="IPR036291">
    <property type="entry name" value="NAD(P)-bd_dom_sf"/>
</dbReference>
<evidence type="ECO:0000313" key="14">
    <source>
        <dbReference type="EMBL" id="KWX10678.1"/>
    </source>
</evidence>
<dbReference type="InterPro" id="IPR015896">
    <property type="entry name" value="4pyrrol_synth_GluRdtase_dimer"/>
</dbReference>
<evidence type="ECO:0000256" key="6">
    <source>
        <dbReference type="ARBA" id="ARBA00023244"/>
    </source>
</evidence>
<dbReference type="NCBIfam" id="NF000744">
    <property type="entry name" value="PRK00045.1-3"/>
    <property type="match status" value="1"/>
</dbReference>
<comment type="caution">
    <text evidence="14">The sequence shown here is derived from an EMBL/GenBank/DDBJ whole genome shotgun (WGS) entry which is preliminary data.</text>
</comment>
<dbReference type="GO" id="GO:0019353">
    <property type="term" value="P:protoporphyrinogen IX biosynthetic process from glutamate"/>
    <property type="evidence" value="ECO:0007669"/>
    <property type="project" value="TreeGrafter"/>
</dbReference>
<dbReference type="PANTHER" id="PTHR43013:SF1">
    <property type="entry name" value="GLUTAMYL-TRNA REDUCTASE"/>
    <property type="match status" value="1"/>
</dbReference>
<evidence type="ECO:0000256" key="1">
    <source>
        <dbReference type="ARBA" id="ARBA00005059"/>
    </source>
</evidence>
<gene>
    <name evidence="14" type="ORF">TR74_02180</name>
</gene>
<keyword evidence="6 10" id="KW-0627">Porphyrin biosynthesis</keyword>
<dbReference type="Gene3D" id="3.30.460.30">
    <property type="entry name" value="Glutamyl-tRNA reductase, N-terminal domain"/>
    <property type="match status" value="1"/>
</dbReference>
<dbReference type="InterPro" id="IPR036453">
    <property type="entry name" value="GluRdtase_dimer_dom_sf"/>
</dbReference>
<dbReference type="GO" id="GO:0050661">
    <property type="term" value="F:NADP binding"/>
    <property type="evidence" value="ECO:0007669"/>
    <property type="project" value="InterPro"/>
</dbReference>
<protein>
    <recommendedName>
        <fullName evidence="3 10">Glutamyl-tRNA reductase</fullName>
        <ecNumber evidence="3 10">1.2.1.70</ecNumber>
    </recommendedName>
</protein>
<dbReference type="PANTHER" id="PTHR43013">
    <property type="entry name" value="GLUTAMYL-TRNA REDUCTASE"/>
    <property type="match status" value="1"/>
</dbReference>
<dbReference type="PATRIC" id="fig|1469144.9.peg.5222"/>
<dbReference type="Gene3D" id="3.40.50.720">
    <property type="entry name" value="NAD(P)-binding Rossmann-like Domain"/>
    <property type="match status" value="1"/>
</dbReference>
<dbReference type="Proteomes" id="UP000070598">
    <property type="component" value="Unassembled WGS sequence"/>
</dbReference>
<comment type="catalytic activity">
    <reaction evidence="7 10">
        <text>(S)-4-amino-5-oxopentanoate + tRNA(Glu) + NADP(+) = L-glutamyl-tRNA(Glu) + NADPH + H(+)</text>
        <dbReference type="Rhea" id="RHEA:12344"/>
        <dbReference type="Rhea" id="RHEA-COMP:9663"/>
        <dbReference type="Rhea" id="RHEA-COMP:9680"/>
        <dbReference type="ChEBI" id="CHEBI:15378"/>
        <dbReference type="ChEBI" id="CHEBI:57501"/>
        <dbReference type="ChEBI" id="CHEBI:57783"/>
        <dbReference type="ChEBI" id="CHEBI:58349"/>
        <dbReference type="ChEBI" id="CHEBI:78442"/>
        <dbReference type="ChEBI" id="CHEBI:78520"/>
        <dbReference type="EC" id="1.2.1.70"/>
    </reaction>
</comment>
<evidence type="ECO:0000256" key="9">
    <source>
        <dbReference type="PIRSR" id="PIRSR000445-4"/>
    </source>
</evidence>
<dbReference type="SUPFAM" id="SSF51735">
    <property type="entry name" value="NAD(P)-binding Rossmann-fold domains"/>
    <property type="match status" value="1"/>
</dbReference>
<dbReference type="PIRSF" id="PIRSF000445">
    <property type="entry name" value="4pyrrol_synth_GluRdtase"/>
    <property type="match status" value="1"/>
</dbReference>
<dbReference type="HAMAP" id="MF_00087">
    <property type="entry name" value="Glu_tRNA_reductase"/>
    <property type="match status" value="1"/>
</dbReference>
<dbReference type="InterPro" id="IPR036343">
    <property type="entry name" value="GluRdtase_N_sf"/>
</dbReference>
<dbReference type="PROSITE" id="PS00747">
    <property type="entry name" value="GLUTR"/>
    <property type="match status" value="1"/>
</dbReference>
<dbReference type="AlphaFoldDB" id="A0A132NKT6"/>
<dbReference type="RefSeq" id="WP_067420297.1">
    <property type="nucleotide sequence ID" value="NZ_JYIK01000347.1"/>
</dbReference>
<evidence type="ECO:0000256" key="8">
    <source>
        <dbReference type="PIRSR" id="PIRSR000445-3"/>
    </source>
</evidence>
<feature type="binding site" evidence="8">
    <location>
        <begin position="104"/>
        <end position="109"/>
    </location>
    <ligand>
        <name>NADP(+)</name>
        <dbReference type="ChEBI" id="CHEBI:58349"/>
    </ligand>
</feature>
<evidence type="ECO:0000256" key="4">
    <source>
        <dbReference type="ARBA" id="ARBA00022857"/>
    </source>
</evidence>
<feature type="non-terminal residue" evidence="14">
    <location>
        <position position="1"/>
    </location>
</feature>
<dbReference type="UniPathway" id="UPA00251">
    <property type="reaction ID" value="UER00316"/>
</dbReference>
<evidence type="ECO:0000256" key="7">
    <source>
        <dbReference type="ARBA" id="ARBA00047464"/>
    </source>
</evidence>
<comment type="similarity">
    <text evidence="2 10">Belongs to the glutamyl-tRNA reductase family.</text>
</comment>
<evidence type="ECO:0000256" key="10">
    <source>
        <dbReference type="RuleBase" id="RU000584"/>
    </source>
</evidence>
<dbReference type="Pfam" id="PF00745">
    <property type="entry name" value="GlutR_dimer"/>
    <property type="match status" value="1"/>
</dbReference>